<gene>
    <name evidence="6" type="primary">EPHX3</name>
</gene>
<dbReference type="Pfam" id="PF00561">
    <property type="entry name" value="Abhydrolase_1"/>
    <property type="match status" value="1"/>
</dbReference>
<dbReference type="GO" id="GO:0016020">
    <property type="term" value="C:membrane"/>
    <property type="evidence" value="ECO:0007669"/>
    <property type="project" value="Ensembl"/>
</dbReference>
<evidence type="ECO:0000259" key="5">
    <source>
        <dbReference type="Pfam" id="PF00561"/>
    </source>
</evidence>
<dbReference type="AlphaFoldDB" id="A0A8I3P0W6"/>
<sequence length="524" mass="58056">MFRILRAGCKTEGAARCGLSPDPAHFLFQAQGPSASTRPVLGLPGPAGPLEVRVFIGRPGGVPRLNTGLLAAGPARQGPPPSNHSRAGAGRRWGHRTNRRPARGRRCRTRRWNQAWPSSSPEGTEGPQTKGGGPPSPGPASSLPQAPPAHTPRGGAQVVPGRGDMPELVVTALLAPSRLTLKLLRAFMWSLVFSAALLAAAVYGCIALTHVLCRPRRGCCGRPRRTPPACLSNPTLGEHCFLTLKSSGLRLHYVSAGRGNGPLMLFLHGFPENWFSWRYQLWEFQSRFHVVALDLRGYGPSDAPRDVDCYTIDLLMTDIQDVILGLGYSKCILVAHDWGGLLAWNFSIYYPSLVERMVIVSAAPMSVYQDYSVRHVGQFLRSNYIFLFQLPWLPEKLLSMSDFQILKSTLTHRKRGIPHLTPSELEAFLYHFSQPSGLTGPLNYYRNLFRNFPLEPQELATPTLLLWGEKDPYFEQGLVGAISSRFVPGRLEAHILPGVGHWIPQSNPEEMHEYMWAFLRDLLD</sequence>
<dbReference type="GO" id="GO:0004301">
    <property type="term" value="F:epoxide hydrolase activity"/>
    <property type="evidence" value="ECO:0007669"/>
    <property type="project" value="Ensembl"/>
</dbReference>
<keyword evidence="4" id="KW-1133">Transmembrane helix</keyword>
<name>A0A8I3P0W6_CANLF</name>
<reference evidence="6" key="1">
    <citation type="submission" date="2020-03" db="EMBL/GenBank/DDBJ databases">
        <title>Long-read based genome assembly of a Labrador retriever dog.</title>
        <authorList>
            <person name="Eory L."/>
            <person name="Zhang W."/>
            <person name="Schoenebeck J."/>
        </authorList>
    </citation>
    <scope>NUCLEOTIDE SEQUENCE [LARGE SCALE GENOMIC DNA]</scope>
    <source>
        <strain evidence="6">Labrador retriever</strain>
    </source>
</reference>
<accession>A0A8I3P0W6</accession>
<dbReference type="InterPro" id="IPR029058">
    <property type="entry name" value="AB_hydrolase_fold"/>
</dbReference>
<dbReference type="PRINTS" id="PR00111">
    <property type="entry name" value="ABHYDROLASE"/>
</dbReference>
<reference evidence="6" key="2">
    <citation type="submission" date="2025-08" db="UniProtKB">
        <authorList>
            <consortium name="Ensembl"/>
        </authorList>
    </citation>
    <scope>IDENTIFICATION</scope>
    <source>
        <strain evidence="6">Boxer</strain>
    </source>
</reference>
<evidence type="ECO:0000313" key="7">
    <source>
        <dbReference type="Proteomes" id="UP000805418"/>
    </source>
</evidence>
<keyword evidence="4" id="KW-0472">Membrane</keyword>
<dbReference type="PANTHER" id="PTHR43329">
    <property type="entry name" value="EPOXIDE HYDROLASE"/>
    <property type="match status" value="1"/>
</dbReference>
<dbReference type="Proteomes" id="UP000805418">
    <property type="component" value="Chromosome 20"/>
</dbReference>
<feature type="region of interest" description="Disordered" evidence="3">
    <location>
        <begin position="66"/>
        <end position="162"/>
    </location>
</feature>
<feature type="domain" description="AB hydrolase-1" evidence="5">
    <location>
        <begin position="262"/>
        <end position="503"/>
    </location>
</feature>
<dbReference type="InterPro" id="IPR000639">
    <property type="entry name" value="Epox_hydrolase-like"/>
</dbReference>
<evidence type="ECO:0000256" key="1">
    <source>
        <dbReference type="ARBA" id="ARBA00022801"/>
    </source>
</evidence>
<dbReference type="GO" id="GO:0097176">
    <property type="term" value="P:epoxide metabolic process"/>
    <property type="evidence" value="ECO:0007669"/>
    <property type="project" value="Ensembl"/>
</dbReference>
<keyword evidence="4" id="KW-0812">Transmembrane</keyword>
<feature type="transmembrane region" description="Helical" evidence="4">
    <location>
        <begin position="186"/>
        <end position="212"/>
    </location>
</feature>
<keyword evidence="7" id="KW-1185">Reference proteome</keyword>
<dbReference type="Gene3D" id="3.40.50.1820">
    <property type="entry name" value="alpha/beta hydrolase"/>
    <property type="match status" value="1"/>
</dbReference>
<keyword evidence="1" id="KW-0378">Hydrolase</keyword>
<evidence type="ECO:0000256" key="3">
    <source>
        <dbReference type="SAM" id="MobiDB-lite"/>
    </source>
</evidence>
<dbReference type="GeneTree" id="ENSGT00940000162086"/>
<feature type="compositionally biased region" description="Basic residues" evidence="3">
    <location>
        <begin position="92"/>
        <end position="111"/>
    </location>
</feature>
<evidence type="ECO:0000256" key="2">
    <source>
        <dbReference type="ARBA" id="ARBA00038334"/>
    </source>
</evidence>
<dbReference type="PRINTS" id="PR00412">
    <property type="entry name" value="EPOXHYDRLASE"/>
</dbReference>
<organism evidence="6 7">
    <name type="scientific">Canis lupus familiaris</name>
    <name type="common">Dog</name>
    <name type="synonym">Canis familiaris</name>
    <dbReference type="NCBI Taxonomy" id="9615"/>
    <lineage>
        <taxon>Eukaryota</taxon>
        <taxon>Metazoa</taxon>
        <taxon>Chordata</taxon>
        <taxon>Craniata</taxon>
        <taxon>Vertebrata</taxon>
        <taxon>Euteleostomi</taxon>
        <taxon>Mammalia</taxon>
        <taxon>Eutheria</taxon>
        <taxon>Laurasiatheria</taxon>
        <taxon>Carnivora</taxon>
        <taxon>Caniformia</taxon>
        <taxon>Canidae</taxon>
        <taxon>Canis</taxon>
    </lineage>
</organism>
<proteinExistence type="inferred from homology"/>
<dbReference type="Ensembl" id="ENSCAFT00845032805.1">
    <property type="protein sequence ID" value="ENSCAFP00845025676.1"/>
    <property type="gene ID" value="ENSCAFG00845018546.1"/>
</dbReference>
<dbReference type="GO" id="GO:0016787">
    <property type="term" value="F:hydrolase activity"/>
    <property type="evidence" value="ECO:0000318"/>
    <property type="project" value="GO_Central"/>
</dbReference>
<evidence type="ECO:0000256" key="4">
    <source>
        <dbReference type="SAM" id="Phobius"/>
    </source>
</evidence>
<reference evidence="6" key="3">
    <citation type="submission" date="2025-09" db="UniProtKB">
        <authorList>
            <consortium name="Ensembl"/>
        </authorList>
    </citation>
    <scope>IDENTIFICATION</scope>
    <source>
        <strain evidence="6">Boxer</strain>
    </source>
</reference>
<dbReference type="OrthoDB" id="408373at2759"/>
<evidence type="ECO:0000313" key="6">
    <source>
        <dbReference type="Ensembl" id="ENSCAFP00845025676.1"/>
    </source>
</evidence>
<comment type="similarity">
    <text evidence="2">Belongs to the AB hydrolase superfamily. Epoxide hydrolase family.</text>
</comment>
<protein>
    <submittedName>
        <fullName evidence="6">Epoxide hydrolase 3</fullName>
    </submittedName>
</protein>
<dbReference type="SUPFAM" id="SSF53474">
    <property type="entry name" value="alpha/beta-Hydrolases"/>
    <property type="match status" value="1"/>
</dbReference>
<dbReference type="InterPro" id="IPR000073">
    <property type="entry name" value="AB_hydrolase_1"/>
</dbReference>